<comment type="caution">
    <text evidence="7">The sequence shown here is derived from an EMBL/GenBank/DDBJ whole genome shotgun (WGS) entry which is preliminary data.</text>
</comment>
<name>A0A3L8E112_OOCBI</name>
<feature type="signal peptide" evidence="5">
    <location>
        <begin position="1"/>
        <end position="22"/>
    </location>
</feature>
<evidence type="ECO:0000313" key="7">
    <source>
        <dbReference type="EMBL" id="RLU26075.1"/>
    </source>
</evidence>
<dbReference type="InterPro" id="IPR035940">
    <property type="entry name" value="CAP_sf"/>
</dbReference>
<dbReference type="SUPFAM" id="SSF55797">
    <property type="entry name" value="PR-1-like"/>
    <property type="match status" value="2"/>
</dbReference>
<dbReference type="Pfam" id="PF00188">
    <property type="entry name" value="CAP"/>
    <property type="match status" value="2"/>
</dbReference>
<sequence length="465" mass="52246">MAGSCSVFCLAIIAAVFVSATAVDYCSLESCPNMHTMCRYPYPNPGPMCSNWRDNGLTDDEKARIVKKHNELRQKVASGKETRGINGPQPPAAYMPDLTWDNELAMIAQRWVNQCQPGHDVCRNVQRFAVGQNMAITMNSGPNNSPVEDMIQMWYDEVALFDNRQVWRLTSINGVGHYTQIVWAKTTKIGCGRIKYTGSGWNNHYFICNYGPNCQQAHDAGLTNSEKDLIVRKHNELRQRVASGQETRGSPGPQPPASNMQDLTWDDELATIAQRWANQCIYKHDKCKNVERYQVGQNIARSSATGMEPAGVGEMIDDWYNEVALFDNSLVSSYQFSMDTAHYTQMVWATTAKIGCGRIKYKNERGWDTNFFVCNYGPSGNWKGKKMYEIRQQLSLAVLRAVRAFQKRATTKEHQCAFIARRHNVVGQRIANGYQRFIHQKVSGAPGVPGGYPGDCEDALNPGHT</sequence>
<evidence type="ECO:0000256" key="3">
    <source>
        <dbReference type="ARBA" id="ARBA00023157"/>
    </source>
</evidence>
<reference evidence="7" key="1">
    <citation type="journal article" date="2018" name="Genome Res.">
        <title>The genomic architecture and molecular evolution of ant odorant receptors.</title>
        <authorList>
            <person name="McKenzie S.K."/>
            <person name="Kronauer D.J.C."/>
        </authorList>
    </citation>
    <scope>NUCLEOTIDE SEQUENCE [LARGE SCALE GENOMIC DNA]</scope>
    <source>
        <strain evidence="7">Clonal line C1</strain>
    </source>
</reference>
<dbReference type="Gene3D" id="3.40.33.10">
    <property type="entry name" value="CAP"/>
    <property type="match status" value="2"/>
</dbReference>
<feature type="region of interest" description="Disordered" evidence="4">
    <location>
        <begin position="240"/>
        <end position="261"/>
    </location>
</feature>
<dbReference type="Proteomes" id="UP000279307">
    <property type="component" value="Chromosome 2"/>
</dbReference>
<accession>A0A3L8E112</accession>
<dbReference type="EMBL" id="QOIP01000002">
    <property type="protein sequence ID" value="RLU26075.1"/>
    <property type="molecule type" value="Genomic_DNA"/>
</dbReference>
<organism evidence="7">
    <name type="scientific">Ooceraea biroi</name>
    <name type="common">Clonal raider ant</name>
    <name type="synonym">Cerapachys biroi</name>
    <dbReference type="NCBI Taxonomy" id="2015173"/>
    <lineage>
        <taxon>Eukaryota</taxon>
        <taxon>Metazoa</taxon>
        <taxon>Ecdysozoa</taxon>
        <taxon>Arthropoda</taxon>
        <taxon>Hexapoda</taxon>
        <taxon>Insecta</taxon>
        <taxon>Pterygota</taxon>
        <taxon>Neoptera</taxon>
        <taxon>Endopterygota</taxon>
        <taxon>Hymenoptera</taxon>
        <taxon>Apocrita</taxon>
        <taxon>Aculeata</taxon>
        <taxon>Formicoidea</taxon>
        <taxon>Formicidae</taxon>
        <taxon>Dorylinae</taxon>
        <taxon>Ooceraea</taxon>
    </lineage>
</organism>
<dbReference type="PROSITE" id="PS01010">
    <property type="entry name" value="CRISP_2"/>
    <property type="match status" value="1"/>
</dbReference>
<dbReference type="CDD" id="cd05380">
    <property type="entry name" value="CAP_euk"/>
    <property type="match status" value="2"/>
</dbReference>
<feature type="domain" description="SCP" evidence="6">
    <location>
        <begin position="225"/>
        <end position="384"/>
    </location>
</feature>
<dbReference type="GO" id="GO:0005576">
    <property type="term" value="C:extracellular region"/>
    <property type="evidence" value="ECO:0007669"/>
    <property type="project" value="UniProtKB-SubCell"/>
</dbReference>
<dbReference type="PROSITE" id="PS01009">
    <property type="entry name" value="CRISP_1"/>
    <property type="match status" value="1"/>
</dbReference>
<keyword evidence="5" id="KW-0732">Signal</keyword>
<dbReference type="PANTHER" id="PTHR10334">
    <property type="entry name" value="CYSTEINE-RICH SECRETORY PROTEIN-RELATED"/>
    <property type="match status" value="1"/>
</dbReference>
<evidence type="ECO:0000256" key="1">
    <source>
        <dbReference type="ARBA" id="ARBA00004613"/>
    </source>
</evidence>
<dbReference type="InterPro" id="IPR002413">
    <property type="entry name" value="V5_allergen-like"/>
</dbReference>
<dbReference type="AlphaFoldDB" id="A0A3L8E112"/>
<dbReference type="OrthoDB" id="414826at2759"/>
<dbReference type="PRINTS" id="PR00838">
    <property type="entry name" value="V5ALLERGEN"/>
</dbReference>
<dbReference type="InterPro" id="IPR014044">
    <property type="entry name" value="CAP_dom"/>
</dbReference>
<evidence type="ECO:0000256" key="4">
    <source>
        <dbReference type="SAM" id="MobiDB-lite"/>
    </source>
</evidence>
<feature type="domain" description="SCP" evidence="6">
    <location>
        <begin position="60"/>
        <end position="216"/>
    </location>
</feature>
<evidence type="ECO:0000256" key="2">
    <source>
        <dbReference type="ARBA" id="ARBA00022525"/>
    </source>
</evidence>
<keyword evidence="2" id="KW-0964">Secreted</keyword>
<dbReference type="SMART" id="SM00198">
    <property type="entry name" value="SCP"/>
    <property type="match status" value="2"/>
</dbReference>
<dbReference type="InterPro" id="IPR018244">
    <property type="entry name" value="Allrgn_V5/Tpx1_CS"/>
</dbReference>
<feature type="chain" id="PRO_5018269670" description="SCP domain-containing protein" evidence="5">
    <location>
        <begin position="23"/>
        <end position="465"/>
    </location>
</feature>
<keyword evidence="3" id="KW-1015">Disulfide bond</keyword>
<dbReference type="InterPro" id="IPR001283">
    <property type="entry name" value="CRISP-related"/>
</dbReference>
<comment type="subcellular location">
    <subcellularLocation>
        <location evidence="1">Secreted</location>
    </subcellularLocation>
</comment>
<gene>
    <name evidence="7" type="ORF">DMN91_002238</name>
</gene>
<dbReference type="PRINTS" id="PR00837">
    <property type="entry name" value="V5TPXLIKE"/>
</dbReference>
<evidence type="ECO:0000256" key="5">
    <source>
        <dbReference type="SAM" id="SignalP"/>
    </source>
</evidence>
<protein>
    <recommendedName>
        <fullName evidence="6">SCP domain-containing protein</fullName>
    </recommendedName>
</protein>
<evidence type="ECO:0000259" key="6">
    <source>
        <dbReference type="SMART" id="SM00198"/>
    </source>
</evidence>
<proteinExistence type="predicted"/>
<reference evidence="7" key="2">
    <citation type="submission" date="2018-07" db="EMBL/GenBank/DDBJ databases">
        <authorList>
            <person name="Mckenzie S.K."/>
            <person name="Kronauer D.J.C."/>
        </authorList>
    </citation>
    <scope>NUCLEOTIDE SEQUENCE</scope>
    <source>
        <strain evidence="7">Clonal line C1</strain>
    </source>
</reference>